<keyword evidence="8" id="KW-1185">Reference proteome</keyword>
<protein>
    <recommendedName>
        <fullName evidence="3">Ornithine decarboxylase antizyme</fullName>
    </recommendedName>
</protein>
<dbReference type="Gene3D" id="3.40.630.60">
    <property type="match status" value="1"/>
</dbReference>
<dbReference type="AlphaFoldDB" id="A0AAE9DVA7"/>
<dbReference type="PROSITE" id="PS01337">
    <property type="entry name" value="ODC_AZ"/>
    <property type="match status" value="1"/>
</dbReference>
<dbReference type="EMBL" id="CP092620">
    <property type="protein sequence ID" value="UMM14201.1"/>
    <property type="molecule type" value="Genomic_DNA"/>
</dbReference>
<dbReference type="PANTHER" id="PTHR10279:SF10">
    <property type="entry name" value="ORNITHINE DECARBOXYLASE ANTIZYME"/>
    <property type="match status" value="1"/>
</dbReference>
<dbReference type="Proteomes" id="UP000827892">
    <property type="component" value="Chromosome I"/>
</dbReference>
<dbReference type="PANTHER" id="PTHR10279">
    <property type="entry name" value="ORNITHINE DECARBOXYLASE ANTIZYME"/>
    <property type="match status" value="1"/>
</dbReference>
<dbReference type="SUPFAM" id="SSF55729">
    <property type="entry name" value="Acyl-CoA N-acyltransferases (Nat)"/>
    <property type="match status" value="1"/>
</dbReference>
<dbReference type="GO" id="GO:0008073">
    <property type="term" value="F:ornithine decarboxylase inhibitor activity"/>
    <property type="evidence" value="ECO:0007669"/>
    <property type="project" value="InterPro"/>
</dbReference>
<evidence type="ECO:0000256" key="3">
    <source>
        <dbReference type="ARBA" id="ARBA00017712"/>
    </source>
</evidence>
<dbReference type="Proteomes" id="UP000829354">
    <property type="component" value="Chromosome I"/>
</dbReference>
<dbReference type="InterPro" id="IPR002993">
    <property type="entry name" value="ODC_AZ"/>
</dbReference>
<name>A0AAE9DVA7_CAEBR</name>
<gene>
    <name evidence="5" type="ORF">L3Y34_016039</name>
    <name evidence="6" type="ORF">L5515_002105</name>
</gene>
<evidence type="ECO:0000256" key="2">
    <source>
        <dbReference type="ARBA" id="ARBA00011836"/>
    </source>
</evidence>
<evidence type="ECO:0000313" key="8">
    <source>
        <dbReference type="Proteomes" id="UP000829354"/>
    </source>
</evidence>
<dbReference type="Pfam" id="PF02100">
    <property type="entry name" value="ODC_AZ"/>
    <property type="match status" value="1"/>
</dbReference>
<reference evidence="6 8" key="1">
    <citation type="submission" date="2022-04" db="EMBL/GenBank/DDBJ databases">
        <title>Chromosome-level reference genomes for two strains of Caenorhabditis briggsae: an improved platform for comparative genomics.</title>
        <authorList>
            <person name="Stevens L."/>
            <person name="Andersen E."/>
        </authorList>
    </citation>
    <scope>NUCLEOTIDE SEQUENCE [LARGE SCALE GENOMIC DNA]</scope>
    <source>
        <strain evidence="6">VX34</strain>
        <tissue evidence="6">Whole-organism</tissue>
    </source>
</reference>
<accession>A0AAE9DVA7</accession>
<comment type="similarity">
    <text evidence="1">Belongs to the ODC antizyme family.</text>
</comment>
<proteinExistence type="inferred from homology"/>
<evidence type="ECO:0000256" key="4">
    <source>
        <dbReference type="ARBA" id="ARBA00022758"/>
    </source>
</evidence>
<keyword evidence="4" id="KW-0688">Ribosomal frameshifting</keyword>
<organism evidence="5 7">
    <name type="scientific">Caenorhabditis briggsae</name>
    <dbReference type="NCBI Taxonomy" id="6238"/>
    <lineage>
        <taxon>Eukaryota</taxon>
        <taxon>Metazoa</taxon>
        <taxon>Ecdysozoa</taxon>
        <taxon>Nematoda</taxon>
        <taxon>Chromadorea</taxon>
        <taxon>Rhabditida</taxon>
        <taxon>Rhabditina</taxon>
        <taxon>Rhabditomorpha</taxon>
        <taxon>Rhabditoidea</taxon>
        <taxon>Rhabditidae</taxon>
        <taxon>Peloderinae</taxon>
        <taxon>Caenorhabditis</taxon>
    </lineage>
</organism>
<reference evidence="5 7" key="2">
    <citation type="submission" date="2022-05" db="EMBL/GenBank/DDBJ databases">
        <title>Chromosome-level reference genomes for two strains of Caenorhabditis briggsae: an improved platform for comparative genomics.</title>
        <authorList>
            <person name="Stevens L."/>
            <person name="Andersen E.C."/>
        </authorList>
    </citation>
    <scope>NUCLEOTIDE SEQUENCE [LARGE SCALE GENOMIC DNA]</scope>
    <source>
        <strain evidence="5">QX1410_ONT</strain>
        <tissue evidence="5">Whole-organism</tissue>
    </source>
</reference>
<dbReference type="GO" id="GO:0075523">
    <property type="term" value="P:viral translational frameshifting"/>
    <property type="evidence" value="ECO:0007669"/>
    <property type="project" value="UniProtKB-KW"/>
</dbReference>
<evidence type="ECO:0000313" key="6">
    <source>
        <dbReference type="EMBL" id="UMM14201.1"/>
    </source>
</evidence>
<dbReference type="InterPro" id="IPR016181">
    <property type="entry name" value="Acyl_CoA_acyltransferase"/>
</dbReference>
<evidence type="ECO:0000313" key="5">
    <source>
        <dbReference type="EMBL" id="ULU13260.1"/>
    </source>
</evidence>
<comment type="subunit">
    <text evidence="2">Interacts with ODC1 and thereby sterically blocks ODC homodimerization.</text>
</comment>
<dbReference type="InterPro" id="IPR038581">
    <property type="entry name" value="ODC_AZ_sf"/>
</dbReference>
<dbReference type="EMBL" id="CP090891">
    <property type="protein sequence ID" value="ULU13260.1"/>
    <property type="molecule type" value="Genomic_DNA"/>
</dbReference>
<evidence type="ECO:0000256" key="1">
    <source>
        <dbReference type="ARBA" id="ARBA00008796"/>
    </source>
</evidence>
<sequence length="129" mass="14512">MLSKPNNSNNKQESIRLVNEAAVDSSLTSTQSSTKPTDVGCVDEKTLALMIPHDQPVLGISKKNFVDLLEFAEDQLEMDRVLAVFEKSRVKATEGFPRTLRYVGFRPYAIDEHPASLPSEKYFIMSYKV</sequence>
<evidence type="ECO:0000313" key="7">
    <source>
        <dbReference type="Proteomes" id="UP000827892"/>
    </source>
</evidence>